<dbReference type="PANTHER" id="PTHR31964:SF113">
    <property type="entry name" value="USPA DOMAIN-CONTAINING PROTEIN"/>
    <property type="match status" value="1"/>
</dbReference>
<reference evidence="3 4" key="1">
    <citation type="journal article" date="2021" name="Arch. Microbiol.">
        <title>Myceligenerans indicum sp. nov., an actinobacterium isolated from mangrove sediment of Sundarbans, India.</title>
        <authorList>
            <person name="Asha K."/>
            <person name="Bhadury P."/>
        </authorList>
    </citation>
    <scope>NUCLEOTIDE SEQUENCE [LARGE SCALE GENOMIC DNA]</scope>
    <source>
        <strain evidence="3 4">I2</strain>
    </source>
</reference>
<dbReference type="InterPro" id="IPR014729">
    <property type="entry name" value="Rossmann-like_a/b/a_fold"/>
</dbReference>
<protein>
    <submittedName>
        <fullName evidence="3">Universal stress protein</fullName>
    </submittedName>
</protein>
<dbReference type="PANTHER" id="PTHR31964">
    <property type="entry name" value="ADENINE NUCLEOTIDE ALPHA HYDROLASES-LIKE SUPERFAMILY PROTEIN"/>
    <property type="match status" value="1"/>
</dbReference>
<dbReference type="EMBL" id="JABBYC010000019">
    <property type="protein sequence ID" value="MBL0886954.1"/>
    <property type="molecule type" value="Genomic_DNA"/>
</dbReference>
<dbReference type="Gene3D" id="3.40.50.620">
    <property type="entry name" value="HUPs"/>
    <property type="match status" value="2"/>
</dbReference>
<name>A0ABS1LLE5_9MICO</name>
<organism evidence="3 4">
    <name type="scientific">Myceligenerans indicum</name>
    <dbReference type="NCBI Taxonomy" id="2593663"/>
    <lineage>
        <taxon>Bacteria</taxon>
        <taxon>Bacillati</taxon>
        <taxon>Actinomycetota</taxon>
        <taxon>Actinomycetes</taxon>
        <taxon>Micrococcales</taxon>
        <taxon>Promicromonosporaceae</taxon>
        <taxon>Myceligenerans</taxon>
    </lineage>
</organism>
<dbReference type="CDD" id="cd23659">
    <property type="entry name" value="USP_At3g01520-like"/>
    <property type="match status" value="1"/>
</dbReference>
<dbReference type="SUPFAM" id="SSF52402">
    <property type="entry name" value="Adenine nucleotide alpha hydrolases-like"/>
    <property type="match status" value="2"/>
</dbReference>
<dbReference type="Pfam" id="PF00582">
    <property type="entry name" value="Usp"/>
    <property type="match status" value="2"/>
</dbReference>
<evidence type="ECO:0000256" key="1">
    <source>
        <dbReference type="ARBA" id="ARBA00008791"/>
    </source>
</evidence>
<evidence type="ECO:0000313" key="3">
    <source>
        <dbReference type="EMBL" id="MBL0886954.1"/>
    </source>
</evidence>
<proteinExistence type="inferred from homology"/>
<evidence type="ECO:0000313" key="4">
    <source>
        <dbReference type="Proteomes" id="UP000675409"/>
    </source>
</evidence>
<feature type="domain" description="UspA" evidence="2">
    <location>
        <begin position="159"/>
        <end position="303"/>
    </location>
</feature>
<dbReference type="PRINTS" id="PR01438">
    <property type="entry name" value="UNVRSLSTRESS"/>
</dbReference>
<sequence>MTDRISNGQIVVGVDGSSDSGVALDWAAAEAHARAAGLLIVYGLHVPLTVGPYGTPSIMPAMEDLRRYGEDVLADATRRVAGQAPGVEVETWLAAHPPAEALLQASRDGASLVVVGTRGLGTAAAIAMGSVSNQVATHAACPTIVIPEPEQAPPDDGSIVVGVDGSEHGSAALRFALREASLRSAKVVAVHAYRAPAPPFTFFNPAGTDAAAEAERQHAQSLVRAEASVDQAVATAASETGVEADVTVRITEGRPADVLIDQSRDAALTVVGTRGHGELRAVVLGSVSHAVVSHARRPVAVVRADAA</sequence>
<accession>A0ABS1LLE5</accession>
<dbReference type="InterPro" id="IPR006016">
    <property type="entry name" value="UspA"/>
</dbReference>
<feature type="domain" description="UspA" evidence="2">
    <location>
        <begin position="9"/>
        <end position="147"/>
    </location>
</feature>
<gene>
    <name evidence="3" type="ORF">HGK34_11805</name>
</gene>
<keyword evidence="4" id="KW-1185">Reference proteome</keyword>
<dbReference type="InterPro" id="IPR006015">
    <property type="entry name" value="Universal_stress_UspA"/>
</dbReference>
<comment type="caution">
    <text evidence="3">The sequence shown here is derived from an EMBL/GenBank/DDBJ whole genome shotgun (WGS) entry which is preliminary data.</text>
</comment>
<dbReference type="Proteomes" id="UP000675409">
    <property type="component" value="Unassembled WGS sequence"/>
</dbReference>
<evidence type="ECO:0000259" key="2">
    <source>
        <dbReference type="Pfam" id="PF00582"/>
    </source>
</evidence>
<comment type="similarity">
    <text evidence="1">Belongs to the universal stress protein A family.</text>
</comment>
<dbReference type="RefSeq" id="WP_201847447.1">
    <property type="nucleotide sequence ID" value="NZ_JABBYC010000019.1"/>
</dbReference>